<protein>
    <submittedName>
        <fullName evidence="1">Uncharacterized protein</fullName>
    </submittedName>
</protein>
<gene>
    <name evidence="1" type="primary">Acey_s0009.g714</name>
    <name evidence="1" type="ORF">Y032_0009g714</name>
</gene>
<evidence type="ECO:0000313" key="2">
    <source>
        <dbReference type="Proteomes" id="UP000024635"/>
    </source>
</evidence>
<accession>A0A016VJ11</accession>
<keyword evidence="2" id="KW-1185">Reference proteome</keyword>
<evidence type="ECO:0000313" key="1">
    <source>
        <dbReference type="EMBL" id="EYC27415.1"/>
    </source>
</evidence>
<name>A0A016VJ11_9BILA</name>
<comment type="caution">
    <text evidence="1">The sequence shown here is derived from an EMBL/GenBank/DDBJ whole genome shotgun (WGS) entry which is preliminary data.</text>
</comment>
<dbReference type="Proteomes" id="UP000024635">
    <property type="component" value="Unassembled WGS sequence"/>
</dbReference>
<proteinExistence type="predicted"/>
<dbReference type="EMBL" id="JARK01001345">
    <property type="protein sequence ID" value="EYC27415.1"/>
    <property type="molecule type" value="Genomic_DNA"/>
</dbReference>
<reference evidence="2" key="1">
    <citation type="journal article" date="2015" name="Nat. Genet.">
        <title>The genome and transcriptome of the zoonotic hookworm Ancylostoma ceylanicum identify infection-specific gene families.</title>
        <authorList>
            <person name="Schwarz E.M."/>
            <person name="Hu Y."/>
            <person name="Antoshechkin I."/>
            <person name="Miller M.M."/>
            <person name="Sternberg P.W."/>
            <person name="Aroian R.V."/>
        </authorList>
    </citation>
    <scope>NUCLEOTIDE SEQUENCE</scope>
    <source>
        <strain evidence="2">HY135</strain>
    </source>
</reference>
<organism evidence="1 2">
    <name type="scientific">Ancylostoma ceylanicum</name>
    <dbReference type="NCBI Taxonomy" id="53326"/>
    <lineage>
        <taxon>Eukaryota</taxon>
        <taxon>Metazoa</taxon>
        <taxon>Ecdysozoa</taxon>
        <taxon>Nematoda</taxon>
        <taxon>Chromadorea</taxon>
        <taxon>Rhabditida</taxon>
        <taxon>Rhabditina</taxon>
        <taxon>Rhabditomorpha</taxon>
        <taxon>Strongyloidea</taxon>
        <taxon>Ancylostomatidae</taxon>
        <taxon>Ancylostomatinae</taxon>
        <taxon>Ancylostoma</taxon>
    </lineage>
</organism>
<sequence>MSKPSADWLNTSTCNVFSDTAPRERDDLVVMTKRARLRPQKIIESARNPPNSATDVVTQKKVPLRGALAPAVRTLKF</sequence>
<dbReference type="AlphaFoldDB" id="A0A016VJ11"/>